<dbReference type="InterPro" id="IPR053182">
    <property type="entry name" value="YobU-like_regulator"/>
</dbReference>
<dbReference type="Pfam" id="PF14526">
    <property type="entry name" value="Cass2"/>
    <property type="match status" value="1"/>
</dbReference>
<dbReference type="InterPro" id="IPR010499">
    <property type="entry name" value="AraC_E-bd"/>
</dbReference>
<accession>A0A6M0CLP9</accession>
<keyword evidence="3" id="KW-1185">Reference proteome</keyword>
<evidence type="ECO:0000313" key="2">
    <source>
        <dbReference type="EMBL" id="NER17903.1"/>
    </source>
</evidence>
<feature type="domain" description="AraC effector-binding" evidence="1">
    <location>
        <begin position="1"/>
        <end position="153"/>
    </location>
</feature>
<gene>
    <name evidence="2" type="ORF">GWK10_11820</name>
</gene>
<protein>
    <submittedName>
        <fullName evidence="2">AraC family transcriptional regulator</fullName>
    </submittedName>
</protein>
<evidence type="ECO:0000259" key="1">
    <source>
        <dbReference type="SMART" id="SM00871"/>
    </source>
</evidence>
<comment type="caution">
    <text evidence="2">The sequence shown here is derived from an EMBL/GenBank/DDBJ whole genome shotgun (WGS) entry which is preliminary data.</text>
</comment>
<evidence type="ECO:0000313" key="3">
    <source>
        <dbReference type="Proteomes" id="UP000474296"/>
    </source>
</evidence>
<reference evidence="2 3" key="1">
    <citation type="submission" date="2020-01" db="EMBL/GenBank/DDBJ databases">
        <title>Spongiivirga citrea KCTC 32990T.</title>
        <authorList>
            <person name="Wang G."/>
        </authorList>
    </citation>
    <scope>NUCLEOTIDE SEQUENCE [LARGE SCALE GENOMIC DNA]</scope>
    <source>
        <strain evidence="2 3">KCTC 32990</strain>
    </source>
</reference>
<dbReference type="SMART" id="SM00871">
    <property type="entry name" value="AraC_E_bind"/>
    <property type="match status" value="1"/>
</dbReference>
<dbReference type="EMBL" id="JAABOQ010000004">
    <property type="protein sequence ID" value="NER17903.1"/>
    <property type="molecule type" value="Genomic_DNA"/>
</dbReference>
<dbReference type="PANTHER" id="PTHR36444">
    <property type="entry name" value="TRANSCRIPTIONAL REGULATOR PROTEIN YOBU-RELATED"/>
    <property type="match status" value="1"/>
</dbReference>
<organism evidence="2 3">
    <name type="scientific">Spongiivirga citrea</name>
    <dbReference type="NCBI Taxonomy" id="1481457"/>
    <lineage>
        <taxon>Bacteria</taxon>
        <taxon>Pseudomonadati</taxon>
        <taxon>Bacteroidota</taxon>
        <taxon>Flavobacteriia</taxon>
        <taxon>Flavobacteriales</taxon>
        <taxon>Flavobacteriaceae</taxon>
        <taxon>Spongiivirga</taxon>
    </lineage>
</organism>
<dbReference type="SUPFAM" id="SSF55136">
    <property type="entry name" value="Probable bacterial effector-binding domain"/>
    <property type="match status" value="1"/>
</dbReference>
<dbReference type="InterPro" id="IPR011256">
    <property type="entry name" value="Reg_factor_effector_dom_sf"/>
</dbReference>
<dbReference type="Gene3D" id="3.20.80.10">
    <property type="entry name" value="Regulatory factor, effector binding domain"/>
    <property type="match status" value="1"/>
</dbReference>
<proteinExistence type="predicted"/>
<name>A0A6M0CLP9_9FLAO</name>
<dbReference type="InterPro" id="IPR029441">
    <property type="entry name" value="Cass2"/>
</dbReference>
<sequence length="153" mass="17334">METTTAVLESFQVIGIKVRTINKDGQSGKDIKALWDRFFTDSILQKIPNKLGGELYNIYTNYESDYLGDYDCILGCKVSSLDEIPEGMTGITIRKDTYETFTSKGELPKSVLDTWQYIWKNKTNRSYGADFDVYGPDAFNSTNATVKTYVSIK</sequence>
<dbReference type="Proteomes" id="UP000474296">
    <property type="component" value="Unassembled WGS sequence"/>
</dbReference>
<dbReference type="AlphaFoldDB" id="A0A6M0CLP9"/>
<dbReference type="PANTHER" id="PTHR36444:SF2">
    <property type="entry name" value="TRANSCRIPTIONAL REGULATOR PROTEIN YOBU-RELATED"/>
    <property type="match status" value="1"/>
</dbReference>